<comment type="caution">
    <text evidence="5">The sequence shown here is derived from an EMBL/GenBank/DDBJ whole genome shotgun (WGS) entry which is preliminary data.</text>
</comment>
<evidence type="ECO:0000256" key="3">
    <source>
        <dbReference type="ARBA" id="ARBA00022691"/>
    </source>
</evidence>
<dbReference type="FunFam" id="1.10.10.10:FF:000357">
    <property type="entry name" value="Caffeic acid 3-O-methyltransferase"/>
    <property type="match status" value="1"/>
</dbReference>
<dbReference type="EMBL" id="JBBNAF010000003">
    <property type="protein sequence ID" value="KAK9160119.1"/>
    <property type="molecule type" value="Genomic_DNA"/>
</dbReference>
<reference evidence="5 6" key="1">
    <citation type="submission" date="2024-01" db="EMBL/GenBank/DDBJ databases">
        <title>Genome assemblies of Stephania.</title>
        <authorList>
            <person name="Yang L."/>
        </authorList>
    </citation>
    <scope>NUCLEOTIDE SEQUENCE [LARGE SCALE GENOMIC DNA]</scope>
    <source>
        <strain evidence="5">YNDBR</strain>
        <tissue evidence="5">Leaf</tissue>
    </source>
</reference>
<dbReference type="GO" id="GO:0032259">
    <property type="term" value="P:methylation"/>
    <property type="evidence" value="ECO:0007669"/>
    <property type="project" value="UniProtKB-KW"/>
</dbReference>
<dbReference type="PANTHER" id="PTHR11746">
    <property type="entry name" value="O-METHYLTRANSFERASE"/>
    <property type="match status" value="1"/>
</dbReference>
<evidence type="ECO:0000259" key="4">
    <source>
        <dbReference type="Pfam" id="PF08100"/>
    </source>
</evidence>
<dbReference type="InterPro" id="IPR012967">
    <property type="entry name" value="COMT_dimerisation"/>
</dbReference>
<dbReference type="Pfam" id="PF08100">
    <property type="entry name" value="Dimerisation"/>
    <property type="match status" value="1"/>
</dbReference>
<gene>
    <name evidence="5" type="ORF">Syun_006460</name>
</gene>
<dbReference type="InterPro" id="IPR036390">
    <property type="entry name" value="WH_DNA-bd_sf"/>
</dbReference>
<keyword evidence="1" id="KW-0489">Methyltransferase</keyword>
<name>A0AAP0PZB8_9MAGN</name>
<proteinExistence type="predicted"/>
<dbReference type="SUPFAM" id="SSF46785">
    <property type="entry name" value="Winged helix' DNA-binding domain"/>
    <property type="match status" value="1"/>
</dbReference>
<dbReference type="Proteomes" id="UP001420932">
    <property type="component" value="Unassembled WGS sequence"/>
</dbReference>
<protein>
    <recommendedName>
        <fullName evidence="4">O-methyltransferase dimerisation domain-containing protein</fullName>
    </recommendedName>
</protein>
<evidence type="ECO:0000313" key="6">
    <source>
        <dbReference type="Proteomes" id="UP001420932"/>
    </source>
</evidence>
<keyword evidence="6" id="KW-1185">Reference proteome</keyword>
<dbReference type="GO" id="GO:0046983">
    <property type="term" value="F:protein dimerization activity"/>
    <property type="evidence" value="ECO:0007669"/>
    <property type="project" value="InterPro"/>
</dbReference>
<dbReference type="InterPro" id="IPR036388">
    <property type="entry name" value="WH-like_DNA-bd_sf"/>
</dbReference>
<keyword evidence="3" id="KW-0949">S-adenosyl-L-methionine</keyword>
<evidence type="ECO:0000313" key="5">
    <source>
        <dbReference type="EMBL" id="KAK9160119.1"/>
    </source>
</evidence>
<dbReference type="GO" id="GO:0008168">
    <property type="term" value="F:methyltransferase activity"/>
    <property type="evidence" value="ECO:0007669"/>
    <property type="project" value="UniProtKB-KW"/>
</dbReference>
<dbReference type="Gene3D" id="1.10.10.10">
    <property type="entry name" value="Winged helix-like DNA-binding domain superfamily/Winged helix DNA-binding domain"/>
    <property type="match status" value="1"/>
</dbReference>
<feature type="domain" description="O-methyltransferase dimerisation" evidence="4">
    <location>
        <begin position="24"/>
        <end position="118"/>
    </location>
</feature>
<dbReference type="AlphaFoldDB" id="A0AAP0PZB8"/>
<keyword evidence="2" id="KW-0808">Transferase</keyword>
<accession>A0AAP0PZB8</accession>
<evidence type="ECO:0000256" key="2">
    <source>
        <dbReference type="ARBA" id="ARBA00022679"/>
    </source>
</evidence>
<evidence type="ECO:0000256" key="1">
    <source>
        <dbReference type="ARBA" id="ARBA00022603"/>
    </source>
</evidence>
<organism evidence="5 6">
    <name type="scientific">Stephania yunnanensis</name>
    <dbReference type="NCBI Taxonomy" id="152371"/>
    <lineage>
        <taxon>Eukaryota</taxon>
        <taxon>Viridiplantae</taxon>
        <taxon>Streptophyta</taxon>
        <taxon>Embryophyta</taxon>
        <taxon>Tracheophyta</taxon>
        <taxon>Spermatophyta</taxon>
        <taxon>Magnoliopsida</taxon>
        <taxon>Ranunculales</taxon>
        <taxon>Menispermaceae</taxon>
        <taxon>Menispermoideae</taxon>
        <taxon>Cissampelideae</taxon>
        <taxon>Stephania</taxon>
    </lineage>
</organism>
<dbReference type="InterPro" id="IPR016461">
    <property type="entry name" value="COMT-like"/>
</dbReference>
<sequence>MNSSQHNYDDDDDDEQHLSSALLLVQSHVLPMVFQAATHLDLFEIIARAGPGALLSASNIASHIPNVKNPKAHVALDRILGYLASHSVLTCSLSKEGVGGTDGERLYGLQPFCKYLVRDRDGRSLAPGTVMVKPILNSGKLALKCLNGHQGLRSRMSGAQIEMRVRHFKIRDFSSVTEPQSGQWRVEW</sequence>